<protein>
    <submittedName>
        <fullName evidence="1">Uncharacterized protein</fullName>
    </submittedName>
</protein>
<proteinExistence type="predicted"/>
<reference evidence="1" key="2">
    <citation type="journal article" date="2015" name="Fish Shellfish Immunol.">
        <title>Early steps in the European eel (Anguilla anguilla)-Vibrio vulnificus interaction in the gills: Role of the RtxA13 toxin.</title>
        <authorList>
            <person name="Callol A."/>
            <person name="Pajuelo D."/>
            <person name="Ebbesson L."/>
            <person name="Teles M."/>
            <person name="MacKenzie S."/>
            <person name="Amaro C."/>
        </authorList>
    </citation>
    <scope>NUCLEOTIDE SEQUENCE</scope>
</reference>
<dbReference type="EMBL" id="GBXM01101226">
    <property type="protein sequence ID" value="JAH07351.1"/>
    <property type="molecule type" value="Transcribed_RNA"/>
</dbReference>
<organism evidence="1">
    <name type="scientific">Anguilla anguilla</name>
    <name type="common">European freshwater eel</name>
    <name type="synonym">Muraena anguilla</name>
    <dbReference type="NCBI Taxonomy" id="7936"/>
    <lineage>
        <taxon>Eukaryota</taxon>
        <taxon>Metazoa</taxon>
        <taxon>Chordata</taxon>
        <taxon>Craniata</taxon>
        <taxon>Vertebrata</taxon>
        <taxon>Euteleostomi</taxon>
        <taxon>Actinopterygii</taxon>
        <taxon>Neopterygii</taxon>
        <taxon>Teleostei</taxon>
        <taxon>Anguilliformes</taxon>
        <taxon>Anguillidae</taxon>
        <taxon>Anguilla</taxon>
    </lineage>
</organism>
<evidence type="ECO:0000313" key="1">
    <source>
        <dbReference type="EMBL" id="JAH07351.1"/>
    </source>
</evidence>
<name>A0A0E9PRW2_ANGAN</name>
<dbReference type="EMBL" id="GBXM01063262">
    <property type="protein sequence ID" value="JAH45315.1"/>
    <property type="molecule type" value="Transcribed_RNA"/>
</dbReference>
<dbReference type="AlphaFoldDB" id="A0A0E9PRW2"/>
<accession>A0A0E9PRW2</accession>
<reference evidence="1" key="1">
    <citation type="submission" date="2014-11" db="EMBL/GenBank/DDBJ databases">
        <authorList>
            <person name="Amaro Gonzalez C."/>
        </authorList>
    </citation>
    <scope>NUCLEOTIDE SEQUENCE</scope>
</reference>
<sequence>MCVKNGMTREVKILWHSE</sequence>